<dbReference type="InterPro" id="IPR056772">
    <property type="entry name" value="RecA-like_ORC2"/>
</dbReference>
<dbReference type="InterPro" id="IPR007220">
    <property type="entry name" value="ORC2"/>
</dbReference>
<evidence type="ECO:0000259" key="8">
    <source>
        <dbReference type="Pfam" id="PF24882"/>
    </source>
</evidence>
<protein>
    <recommendedName>
        <fullName evidence="5">Origin recognition complex subunit 2</fullName>
    </recommendedName>
</protein>
<feature type="compositionally biased region" description="Acidic residues" evidence="6">
    <location>
        <begin position="57"/>
        <end position="68"/>
    </location>
</feature>
<proteinExistence type="inferred from homology"/>
<evidence type="ECO:0000256" key="5">
    <source>
        <dbReference type="RuleBase" id="RU368084"/>
    </source>
</evidence>
<dbReference type="GO" id="GO:0003688">
    <property type="term" value="F:DNA replication origin binding"/>
    <property type="evidence" value="ECO:0007669"/>
    <property type="project" value="UniProtKB-UniRule"/>
</dbReference>
<keyword evidence="3 5" id="KW-0235">DNA replication</keyword>
<evidence type="ECO:0000313" key="10">
    <source>
        <dbReference type="Proteomes" id="UP000027265"/>
    </source>
</evidence>
<evidence type="ECO:0000259" key="7">
    <source>
        <dbReference type="Pfam" id="PF04084"/>
    </source>
</evidence>
<dbReference type="HOGENOM" id="CLU_018596_0_0_1"/>
<keyword evidence="4 5" id="KW-0539">Nucleus</keyword>
<dbReference type="InterPro" id="IPR056773">
    <property type="entry name" value="WHD_ORC2"/>
</dbReference>
<dbReference type="PANTHER" id="PTHR14052:SF0">
    <property type="entry name" value="ORIGIN RECOGNITION COMPLEX SUBUNIT 2"/>
    <property type="match status" value="1"/>
</dbReference>
<dbReference type="EMBL" id="KL197714">
    <property type="protein sequence ID" value="KDQ60140.1"/>
    <property type="molecule type" value="Genomic_DNA"/>
</dbReference>
<dbReference type="Proteomes" id="UP000027265">
    <property type="component" value="Unassembled WGS sequence"/>
</dbReference>
<organism evidence="9 10">
    <name type="scientific">Jaapia argillacea MUCL 33604</name>
    <dbReference type="NCBI Taxonomy" id="933084"/>
    <lineage>
        <taxon>Eukaryota</taxon>
        <taxon>Fungi</taxon>
        <taxon>Dikarya</taxon>
        <taxon>Basidiomycota</taxon>
        <taxon>Agaricomycotina</taxon>
        <taxon>Agaricomycetes</taxon>
        <taxon>Agaricomycetidae</taxon>
        <taxon>Jaapiales</taxon>
        <taxon>Jaapiaceae</taxon>
        <taxon>Jaapia</taxon>
    </lineage>
</organism>
<evidence type="ECO:0000256" key="6">
    <source>
        <dbReference type="SAM" id="MobiDB-lite"/>
    </source>
</evidence>
<dbReference type="Pfam" id="PF24882">
    <property type="entry name" value="WHD_ORC2"/>
    <property type="match status" value="1"/>
</dbReference>
<dbReference type="GO" id="GO:0006260">
    <property type="term" value="P:DNA replication"/>
    <property type="evidence" value="ECO:0007669"/>
    <property type="project" value="UniProtKB-UniRule"/>
</dbReference>
<sequence length="517" mass="55582">MRLSAGFFRLASNIYSIPPGKERDSNFEMHLVKRVTSGSVSRSRSFASSLNGNDGDQTSDAEDGGLDIDDEILLSPRKDQGKSVSSARGETPAPSIIAHTSFDAYFIQSSKPSKTSNNVFSSLLPPLSADEYATAIASSSSDPHLSERIKKLEESHSSLFPRYLIELLEGFGLLFYGYGSKRSVLNKFATTFCAKKGHVVVVNAFQPSFALRDLLSSVENVPGVTSLPLPSSSVETQARRIYDFFLAPSDPSAATPAPLFLIIHNIDSPALRTSKARSCLSLLASHPRTHIAASIDHINAPLMWSSSDLFAYPPSSASPRSVPYLGASGDSKRSSTWLWHDLTTLAPYTFETAFSNRSSISGATTLNSTSSRQTNDISSLAMGTAAGAITESAAQHILASVTEKAKKLFALLARMQLAAIEELSAPLPETNSKAPQAAAAYQQNDMSQFATSYSTLFTTSRDNFIATNDTAFKSLLGEFRDHGLVLFAGLGGGAGEVLWIPMRKERLVRIVDGLGDV</sequence>
<evidence type="ECO:0000313" key="9">
    <source>
        <dbReference type="EMBL" id="KDQ60140.1"/>
    </source>
</evidence>
<dbReference type="AlphaFoldDB" id="A0A067Q1U3"/>
<comment type="similarity">
    <text evidence="2 5">Belongs to the ORC2 family.</text>
</comment>
<comment type="subcellular location">
    <subcellularLocation>
        <location evidence="1 5">Nucleus</location>
    </subcellularLocation>
</comment>
<comment type="subunit">
    <text evidence="5">Component of the origin recognition complex (ORC).</text>
</comment>
<dbReference type="Pfam" id="PF04084">
    <property type="entry name" value="RecA-like_ORC2"/>
    <property type="match status" value="1"/>
</dbReference>
<dbReference type="STRING" id="933084.A0A067Q1U3"/>
<evidence type="ECO:0000256" key="3">
    <source>
        <dbReference type="ARBA" id="ARBA00022705"/>
    </source>
</evidence>
<feature type="domain" description="Origin recognition complex subunit 2 winged-helix" evidence="8">
    <location>
        <begin position="446"/>
        <end position="505"/>
    </location>
</feature>
<dbReference type="PANTHER" id="PTHR14052">
    <property type="entry name" value="ORIGIN RECOGNITION COMPLEX SUBUNIT 2"/>
    <property type="match status" value="1"/>
</dbReference>
<dbReference type="OrthoDB" id="346673at2759"/>
<comment type="function">
    <text evidence="5">Component of the origin recognition complex (ORC) that binds origins of replication. DNA-binding is ATP-dependent. ORC is required to assemble the pre-replication complex necessary to initiate DNA replication.</text>
</comment>
<evidence type="ECO:0000256" key="4">
    <source>
        <dbReference type="ARBA" id="ARBA00023242"/>
    </source>
</evidence>
<feature type="domain" description="Origin recognition complex subunit 2 RecA-like" evidence="7">
    <location>
        <begin position="149"/>
        <end position="341"/>
    </location>
</feature>
<gene>
    <name evidence="9" type="ORF">JAAARDRAFT_67768</name>
</gene>
<feature type="region of interest" description="Disordered" evidence="6">
    <location>
        <begin position="43"/>
        <end position="68"/>
    </location>
</feature>
<evidence type="ECO:0000256" key="1">
    <source>
        <dbReference type="ARBA" id="ARBA00004123"/>
    </source>
</evidence>
<reference evidence="10" key="1">
    <citation type="journal article" date="2014" name="Proc. Natl. Acad. Sci. U.S.A.">
        <title>Extensive sampling of basidiomycete genomes demonstrates inadequacy of the white-rot/brown-rot paradigm for wood decay fungi.</title>
        <authorList>
            <person name="Riley R."/>
            <person name="Salamov A.A."/>
            <person name="Brown D.W."/>
            <person name="Nagy L.G."/>
            <person name="Floudas D."/>
            <person name="Held B.W."/>
            <person name="Levasseur A."/>
            <person name="Lombard V."/>
            <person name="Morin E."/>
            <person name="Otillar R."/>
            <person name="Lindquist E.A."/>
            <person name="Sun H."/>
            <person name="LaButti K.M."/>
            <person name="Schmutz J."/>
            <person name="Jabbour D."/>
            <person name="Luo H."/>
            <person name="Baker S.E."/>
            <person name="Pisabarro A.G."/>
            <person name="Walton J.D."/>
            <person name="Blanchette R.A."/>
            <person name="Henrissat B."/>
            <person name="Martin F."/>
            <person name="Cullen D."/>
            <person name="Hibbett D.S."/>
            <person name="Grigoriev I.V."/>
        </authorList>
    </citation>
    <scope>NUCLEOTIDE SEQUENCE [LARGE SCALE GENOMIC DNA]</scope>
    <source>
        <strain evidence="10">MUCL 33604</strain>
    </source>
</reference>
<keyword evidence="10" id="KW-1185">Reference proteome</keyword>
<dbReference type="InParanoid" id="A0A067Q1U3"/>
<dbReference type="GO" id="GO:0005664">
    <property type="term" value="C:nuclear origin of replication recognition complex"/>
    <property type="evidence" value="ECO:0007669"/>
    <property type="project" value="UniProtKB-UniRule"/>
</dbReference>
<dbReference type="FunCoup" id="A0A067Q1U3">
    <property type="interactions" value="1045"/>
</dbReference>
<accession>A0A067Q1U3</accession>
<evidence type="ECO:0000256" key="2">
    <source>
        <dbReference type="ARBA" id="ARBA00007421"/>
    </source>
</evidence>
<name>A0A067Q1U3_9AGAM</name>